<evidence type="ECO:0008006" key="3">
    <source>
        <dbReference type="Google" id="ProtNLM"/>
    </source>
</evidence>
<sequence>MVQGDRDPFGSAADVRAAVPAADVHEVRGDHGGARSAGAQEVLRAALSALLAGLAPS</sequence>
<organism evidence="1 2">
    <name type="scientific">Angustibacter aerolatus</name>
    <dbReference type="NCBI Taxonomy" id="1162965"/>
    <lineage>
        <taxon>Bacteria</taxon>
        <taxon>Bacillati</taxon>
        <taxon>Actinomycetota</taxon>
        <taxon>Actinomycetes</taxon>
        <taxon>Kineosporiales</taxon>
        <taxon>Kineosporiaceae</taxon>
    </lineage>
</organism>
<proteinExistence type="predicted"/>
<evidence type="ECO:0000313" key="2">
    <source>
        <dbReference type="Proteomes" id="UP001157017"/>
    </source>
</evidence>
<gene>
    <name evidence="1" type="ORF">GCM10025868_37990</name>
</gene>
<comment type="caution">
    <text evidence="1">The sequence shown here is derived from an EMBL/GenBank/DDBJ whole genome shotgun (WGS) entry which is preliminary data.</text>
</comment>
<reference evidence="2" key="1">
    <citation type="journal article" date="2019" name="Int. J. Syst. Evol. Microbiol.">
        <title>The Global Catalogue of Microorganisms (GCM) 10K type strain sequencing project: providing services to taxonomists for standard genome sequencing and annotation.</title>
        <authorList>
            <consortium name="The Broad Institute Genomics Platform"/>
            <consortium name="The Broad Institute Genome Sequencing Center for Infectious Disease"/>
            <person name="Wu L."/>
            <person name="Ma J."/>
        </authorList>
    </citation>
    <scope>NUCLEOTIDE SEQUENCE [LARGE SCALE GENOMIC DNA]</scope>
    <source>
        <strain evidence="2">NBRC 108730</strain>
    </source>
</reference>
<name>A0ABQ6JN55_9ACTN</name>
<protein>
    <recommendedName>
        <fullName evidence="3">Peptidase S33 tripeptidyl aminopeptidase-like C-terminal domain-containing protein</fullName>
    </recommendedName>
</protein>
<evidence type="ECO:0000313" key="1">
    <source>
        <dbReference type="EMBL" id="GMA88549.1"/>
    </source>
</evidence>
<accession>A0ABQ6JN55</accession>
<dbReference type="EMBL" id="BSUZ01000001">
    <property type="protein sequence ID" value="GMA88549.1"/>
    <property type="molecule type" value="Genomic_DNA"/>
</dbReference>
<keyword evidence="2" id="KW-1185">Reference proteome</keyword>
<dbReference type="Proteomes" id="UP001157017">
    <property type="component" value="Unassembled WGS sequence"/>
</dbReference>